<dbReference type="InterPro" id="IPR033479">
    <property type="entry name" value="dCache_1"/>
</dbReference>
<dbReference type="Pfam" id="PF06580">
    <property type="entry name" value="His_kinase"/>
    <property type="match status" value="1"/>
</dbReference>
<feature type="domain" description="HAMP" evidence="15">
    <location>
        <begin position="314"/>
        <end position="366"/>
    </location>
</feature>
<keyword evidence="17" id="KW-1185">Reference proteome</keyword>
<evidence type="ECO:0000256" key="9">
    <source>
        <dbReference type="ARBA" id="ARBA00022777"/>
    </source>
</evidence>
<evidence type="ECO:0000313" key="17">
    <source>
        <dbReference type="Proteomes" id="UP000680304"/>
    </source>
</evidence>
<dbReference type="Gene3D" id="6.10.340.10">
    <property type="match status" value="1"/>
</dbReference>
<evidence type="ECO:0000256" key="12">
    <source>
        <dbReference type="ARBA" id="ARBA00023012"/>
    </source>
</evidence>
<dbReference type="SUPFAM" id="SSF158472">
    <property type="entry name" value="HAMP domain-like"/>
    <property type="match status" value="1"/>
</dbReference>
<dbReference type="SMART" id="SM00304">
    <property type="entry name" value="HAMP"/>
    <property type="match status" value="1"/>
</dbReference>
<evidence type="ECO:0000256" key="7">
    <source>
        <dbReference type="ARBA" id="ARBA00022692"/>
    </source>
</evidence>
<keyword evidence="6" id="KW-0808">Transferase</keyword>
<evidence type="ECO:0000256" key="1">
    <source>
        <dbReference type="ARBA" id="ARBA00000085"/>
    </source>
</evidence>
<keyword evidence="9" id="KW-0418">Kinase</keyword>
<dbReference type="Gene3D" id="3.30.450.20">
    <property type="entry name" value="PAS domain"/>
    <property type="match status" value="2"/>
</dbReference>
<dbReference type="InterPro" id="IPR050398">
    <property type="entry name" value="HssS/ArlS-like"/>
</dbReference>
<keyword evidence="13 14" id="KW-0472">Membrane</keyword>
<dbReference type="InterPro" id="IPR003660">
    <property type="entry name" value="HAMP_dom"/>
</dbReference>
<organism evidence="16 17">
    <name type="scientific">Paenibacillus cisolokensis</name>
    <dbReference type="NCBI Taxonomy" id="1658519"/>
    <lineage>
        <taxon>Bacteria</taxon>
        <taxon>Bacillati</taxon>
        <taxon>Bacillota</taxon>
        <taxon>Bacilli</taxon>
        <taxon>Bacillales</taxon>
        <taxon>Paenibacillaceae</taxon>
        <taxon>Paenibacillus</taxon>
    </lineage>
</organism>
<evidence type="ECO:0000256" key="14">
    <source>
        <dbReference type="SAM" id="Phobius"/>
    </source>
</evidence>
<evidence type="ECO:0000256" key="4">
    <source>
        <dbReference type="ARBA" id="ARBA00022475"/>
    </source>
</evidence>
<evidence type="ECO:0000256" key="8">
    <source>
        <dbReference type="ARBA" id="ARBA00022741"/>
    </source>
</evidence>
<dbReference type="EMBL" id="BOVJ01000019">
    <property type="protein sequence ID" value="GIQ62054.1"/>
    <property type="molecule type" value="Genomic_DNA"/>
</dbReference>
<dbReference type="Proteomes" id="UP000680304">
    <property type="component" value="Unassembled WGS sequence"/>
</dbReference>
<gene>
    <name evidence="16" type="ORF">PACILC2_06220</name>
</gene>
<accession>A0ABQ4N1K8</accession>
<comment type="caution">
    <text evidence="16">The sequence shown here is derived from an EMBL/GenBank/DDBJ whole genome shotgun (WGS) entry which is preliminary data.</text>
</comment>
<dbReference type="EC" id="2.7.13.3" evidence="3"/>
<sequence>MKLRHKLILILLMFIIAPLTVLGYYFTNEMYNMVLDHTIKTTRASQQQIRENLRERLLTYIQMSNLIISHQELKMFLGEPPDDWQEQLDGHTKIIANEIGRYSVVNPYLKATVYVENNSLLLDHTHIAYADEAVRSAEWYQEVKRHGKGLVWQGLVDKSKDAAIPITPVFSFARPLLVNNSIVGVLLMEINEKHLYSLISEESHHEKFIFIVNPGGEIISSNRRELLGTPLYQYIDKALLEADESYVQAEFDGRNSLLFVEPIHSTSDLLDWKVYTVIPDSYLLNEAKRKRNWGIAVTMLLLIWSVGAVLLVTWQLTKRIRLLAKKMNAIRHGRFGDVVEIEGKDEIAELGHTFNLMSTRLREFVEEVYESQIKRKDLELKQKQTELKALQSQINPHFLFNTLDSIRTGALRSRDDETVEKSSCWPSCSGEPSAGRTISFRSKRNWGLSGTISGCSSCGSKRKSGSCWKSIRRRKGCGFPSSLFSRLWRMRLFTVLRKARRIACCICRSGRTNGRCESRSRITAPDLRPRSWRKYDNPCKITVRRAGRKASDCAMFMTGSCLCTGSRSASNWSASLREARK</sequence>
<reference evidence="16 17" key="1">
    <citation type="submission" date="2021-04" db="EMBL/GenBank/DDBJ databases">
        <title>Draft genome sequence of Paenibacillus cisolokensis, LC2-13A.</title>
        <authorList>
            <person name="Uke A."/>
            <person name="Chhe C."/>
            <person name="Baramee S."/>
            <person name="Kosugi A."/>
        </authorList>
    </citation>
    <scope>NUCLEOTIDE SEQUENCE [LARGE SCALE GENOMIC DNA]</scope>
    <source>
        <strain evidence="16 17">LC2-13A</strain>
    </source>
</reference>
<evidence type="ECO:0000256" key="6">
    <source>
        <dbReference type="ARBA" id="ARBA00022679"/>
    </source>
</evidence>
<keyword evidence="7 14" id="KW-0812">Transmembrane</keyword>
<evidence type="ECO:0000313" key="16">
    <source>
        <dbReference type="EMBL" id="GIQ62054.1"/>
    </source>
</evidence>
<dbReference type="InterPro" id="IPR010559">
    <property type="entry name" value="Sig_transdc_His_kin_internal"/>
</dbReference>
<keyword evidence="8" id="KW-0547">Nucleotide-binding</keyword>
<proteinExistence type="predicted"/>
<evidence type="ECO:0000256" key="13">
    <source>
        <dbReference type="ARBA" id="ARBA00023136"/>
    </source>
</evidence>
<feature type="transmembrane region" description="Helical" evidence="14">
    <location>
        <begin position="293"/>
        <end position="317"/>
    </location>
</feature>
<comment type="subcellular location">
    <subcellularLocation>
        <location evidence="2">Cell membrane</location>
        <topology evidence="2">Multi-pass membrane protein</topology>
    </subcellularLocation>
</comment>
<dbReference type="PANTHER" id="PTHR45528">
    <property type="entry name" value="SENSOR HISTIDINE KINASE CPXA"/>
    <property type="match status" value="1"/>
</dbReference>
<dbReference type="CDD" id="cd06225">
    <property type="entry name" value="HAMP"/>
    <property type="match status" value="1"/>
</dbReference>
<keyword evidence="4" id="KW-1003">Cell membrane</keyword>
<keyword evidence="12" id="KW-0902">Two-component regulatory system</keyword>
<keyword evidence="11 14" id="KW-1133">Transmembrane helix</keyword>
<evidence type="ECO:0000256" key="2">
    <source>
        <dbReference type="ARBA" id="ARBA00004651"/>
    </source>
</evidence>
<evidence type="ECO:0000259" key="15">
    <source>
        <dbReference type="PROSITE" id="PS50885"/>
    </source>
</evidence>
<feature type="transmembrane region" description="Helical" evidence="14">
    <location>
        <begin position="7"/>
        <end position="26"/>
    </location>
</feature>
<evidence type="ECO:0000256" key="5">
    <source>
        <dbReference type="ARBA" id="ARBA00022553"/>
    </source>
</evidence>
<evidence type="ECO:0000256" key="3">
    <source>
        <dbReference type="ARBA" id="ARBA00012438"/>
    </source>
</evidence>
<evidence type="ECO:0000256" key="10">
    <source>
        <dbReference type="ARBA" id="ARBA00022840"/>
    </source>
</evidence>
<dbReference type="Pfam" id="PF02743">
    <property type="entry name" value="dCache_1"/>
    <property type="match status" value="1"/>
</dbReference>
<keyword evidence="5" id="KW-0597">Phosphoprotein</keyword>
<evidence type="ECO:0000256" key="11">
    <source>
        <dbReference type="ARBA" id="ARBA00022989"/>
    </source>
</evidence>
<dbReference type="Pfam" id="PF00672">
    <property type="entry name" value="HAMP"/>
    <property type="match status" value="1"/>
</dbReference>
<comment type="catalytic activity">
    <reaction evidence="1">
        <text>ATP + protein L-histidine = ADP + protein N-phospho-L-histidine.</text>
        <dbReference type="EC" id="2.7.13.3"/>
    </reaction>
</comment>
<dbReference type="PROSITE" id="PS50885">
    <property type="entry name" value="HAMP"/>
    <property type="match status" value="1"/>
</dbReference>
<protein>
    <recommendedName>
        <fullName evidence="3">histidine kinase</fullName>
        <ecNumber evidence="3">2.7.13.3</ecNumber>
    </recommendedName>
</protein>
<dbReference type="PANTHER" id="PTHR45528:SF1">
    <property type="entry name" value="SENSOR HISTIDINE KINASE CPXA"/>
    <property type="match status" value="1"/>
</dbReference>
<name>A0ABQ4N1K8_9BACL</name>
<keyword evidence="10" id="KW-0067">ATP-binding</keyword>